<proteinExistence type="predicted"/>
<sequence length="221" mass="23927">MGNSGFVGFPQGIPMHIPMTTLQQNSPYHQNGYLPQTVPYHQNVPLFSGYFGYNTSRPVAAGPSVSTNIVSSAPQAHFTGTFGVSDQNYCQDSQGVTTTSFSSNHTQPTQQYTPSSARSAHQISNTNPSNAPQWYFDSGATHHITNNLQNLNLTQPVSHDDGTTILLKSSCAKEVNSGSKASLRPFAGFSLAFRTALTYISRNVGCGTQSSESKYYQMEVV</sequence>
<protein>
    <submittedName>
        <fullName evidence="1">Uncharacterized protein</fullName>
    </submittedName>
</protein>
<keyword evidence="2" id="KW-1185">Reference proteome</keyword>
<organism evidence="1 2">
    <name type="scientific">Vaccinium darrowii</name>
    <dbReference type="NCBI Taxonomy" id="229202"/>
    <lineage>
        <taxon>Eukaryota</taxon>
        <taxon>Viridiplantae</taxon>
        <taxon>Streptophyta</taxon>
        <taxon>Embryophyta</taxon>
        <taxon>Tracheophyta</taxon>
        <taxon>Spermatophyta</taxon>
        <taxon>Magnoliopsida</taxon>
        <taxon>eudicotyledons</taxon>
        <taxon>Gunneridae</taxon>
        <taxon>Pentapetalae</taxon>
        <taxon>asterids</taxon>
        <taxon>Ericales</taxon>
        <taxon>Ericaceae</taxon>
        <taxon>Vaccinioideae</taxon>
        <taxon>Vaccinieae</taxon>
        <taxon>Vaccinium</taxon>
    </lineage>
</organism>
<dbReference type="EMBL" id="CM037159">
    <property type="protein sequence ID" value="KAH7865098.1"/>
    <property type="molecule type" value="Genomic_DNA"/>
</dbReference>
<gene>
    <name evidence="1" type="ORF">Vadar_002223</name>
</gene>
<reference evidence="1 2" key="1">
    <citation type="journal article" date="2021" name="Hortic Res">
        <title>High-quality reference genome and annotation aids understanding of berry development for evergreen blueberry (Vaccinium darrowii).</title>
        <authorList>
            <person name="Yu J."/>
            <person name="Hulse-Kemp A.M."/>
            <person name="Babiker E."/>
            <person name="Staton M."/>
        </authorList>
    </citation>
    <scope>NUCLEOTIDE SEQUENCE [LARGE SCALE GENOMIC DNA]</scope>
    <source>
        <strain evidence="2">cv. NJ 8807/NJ 8810</strain>
        <tissue evidence="1">Young leaf</tissue>
    </source>
</reference>
<evidence type="ECO:0000313" key="1">
    <source>
        <dbReference type="EMBL" id="KAH7865098.1"/>
    </source>
</evidence>
<comment type="caution">
    <text evidence="1">The sequence shown here is derived from an EMBL/GenBank/DDBJ whole genome shotgun (WGS) entry which is preliminary data.</text>
</comment>
<name>A0ACB7ZGY4_9ERIC</name>
<evidence type="ECO:0000313" key="2">
    <source>
        <dbReference type="Proteomes" id="UP000828048"/>
    </source>
</evidence>
<accession>A0ACB7ZGY4</accession>
<dbReference type="Proteomes" id="UP000828048">
    <property type="component" value="Chromosome 9"/>
</dbReference>